<name>A0ABW6BAP3_9SPHI</name>
<proteinExistence type="predicted"/>
<accession>A0ABW6BAP3</accession>
<keyword evidence="3" id="KW-1185">Reference proteome</keyword>
<feature type="chain" id="PRO_5045222798" evidence="1">
    <location>
        <begin position="22"/>
        <end position="192"/>
    </location>
</feature>
<keyword evidence="1" id="KW-0732">Signal</keyword>
<evidence type="ECO:0000256" key="1">
    <source>
        <dbReference type="SAM" id="SignalP"/>
    </source>
</evidence>
<keyword evidence="2" id="KW-0449">Lipoprotein</keyword>
<gene>
    <name evidence="2" type="ORF">ACFS7Y_04380</name>
</gene>
<dbReference type="PROSITE" id="PS51257">
    <property type="entry name" value="PROKAR_LIPOPROTEIN"/>
    <property type="match status" value="1"/>
</dbReference>
<feature type="signal peptide" evidence="1">
    <location>
        <begin position="1"/>
        <end position="21"/>
    </location>
</feature>
<comment type="caution">
    <text evidence="2">The sequence shown here is derived from an EMBL/GenBank/DDBJ whole genome shotgun (WGS) entry which is preliminary data.</text>
</comment>
<dbReference type="InterPro" id="IPR019850">
    <property type="entry name" value="GldD-like"/>
</dbReference>
<dbReference type="RefSeq" id="WP_320182312.1">
    <property type="nucleotide sequence ID" value="NZ_CP138332.1"/>
</dbReference>
<dbReference type="Proteomes" id="UP001597525">
    <property type="component" value="Unassembled WGS sequence"/>
</dbReference>
<protein>
    <submittedName>
        <fullName evidence="2">Gliding motility lipoprotein GldD</fullName>
    </submittedName>
</protein>
<sequence length="192" mass="22245">MRSVNIIFFSLVFLLFACHSADYTPKPRGFYRIDLPEKDYKQATTGCPFLFEQPTYTTLNTDLSDDAHPCWKNLDFPQFNARLHMSYFAINSKAPLAQLTEDARTFAFKHTAKATSIDQVKIHRPSQKLYGVTYLIHGNTASNLQFFVSDSSKHYLRGALYFNEKPNLDSIQPVLDFIQQDIEQLIRTFTWK</sequence>
<evidence type="ECO:0000313" key="3">
    <source>
        <dbReference type="Proteomes" id="UP001597525"/>
    </source>
</evidence>
<evidence type="ECO:0000313" key="2">
    <source>
        <dbReference type="EMBL" id="MFD2966608.1"/>
    </source>
</evidence>
<reference evidence="3" key="1">
    <citation type="journal article" date="2019" name="Int. J. Syst. Evol. Microbiol.">
        <title>The Global Catalogue of Microorganisms (GCM) 10K type strain sequencing project: providing services to taxonomists for standard genome sequencing and annotation.</title>
        <authorList>
            <consortium name="The Broad Institute Genomics Platform"/>
            <consortium name="The Broad Institute Genome Sequencing Center for Infectious Disease"/>
            <person name="Wu L."/>
            <person name="Ma J."/>
        </authorList>
    </citation>
    <scope>NUCLEOTIDE SEQUENCE [LARGE SCALE GENOMIC DNA]</scope>
    <source>
        <strain evidence="3">KCTC 22814</strain>
    </source>
</reference>
<organism evidence="2 3">
    <name type="scientific">Sphingobacterium bambusae</name>
    <dbReference type="NCBI Taxonomy" id="662858"/>
    <lineage>
        <taxon>Bacteria</taxon>
        <taxon>Pseudomonadati</taxon>
        <taxon>Bacteroidota</taxon>
        <taxon>Sphingobacteriia</taxon>
        <taxon>Sphingobacteriales</taxon>
        <taxon>Sphingobacteriaceae</taxon>
        <taxon>Sphingobacterium</taxon>
    </lineage>
</organism>
<dbReference type="EMBL" id="JBHUPB010000004">
    <property type="protein sequence ID" value="MFD2966608.1"/>
    <property type="molecule type" value="Genomic_DNA"/>
</dbReference>
<dbReference type="Pfam" id="PF25593">
    <property type="entry name" value="GldD_lipo"/>
    <property type="match status" value="1"/>
</dbReference>